<feature type="compositionally biased region" description="Basic and acidic residues" evidence="1">
    <location>
        <begin position="128"/>
        <end position="138"/>
    </location>
</feature>
<organism evidence="2 3">
    <name type="scientific">Purpureocillium lilacinum</name>
    <name type="common">Paecilomyces lilacinus</name>
    <dbReference type="NCBI Taxonomy" id="33203"/>
    <lineage>
        <taxon>Eukaryota</taxon>
        <taxon>Fungi</taxon>
        <taxon>Dikarya</taxon>
        <taxon>Ascomycota</taxon>
        <taxon>Pezizomycotina</taxon>
        <taxon>Sordariomycetes</taxon>
        <taxon>Hypocreomycetidae</taxon>
        <taxon>Hypocreales</taxon>
        <taxon>Ophiocordycipitaceae</taxon>
        <taxon>Purpureocillium</taxon>
    </lineage>
</organism>
<proteinExistence type="predicted"/>
<feature type="region of interest" description="Disordered" evidence="1">
    <location>
        <begin position="113"/>
        <end position="148"/>
    </location>
</feature>
<sequence length="349" mass="37699">MTMENIEPQGATSPEGAVAHFSRSQARLHSKRKAAAIVDSHAPHGVGTPPSQVHHPGGRSPRSVSAKTRANWRRKERRIVAADTSVYLPVDETESGVGCEQGRNCAVDVSIDAPSYAGSKNGTRRHRSGDAQPDHRETGALSPRTAGWKWGTTDDLPIKLAGATSSTPSSPPFAGPAVLSLRLRAPVPNPAQPPNGLSPPRFTIRVHSNDAVVHAPEPFNNMCNGLRIAFVKTLWPPFNTKRQPHSPKKKSKADPALAATKHAWHLPTAGLTHAQTSKRIPPPRHHIAPSGSHPYFPWALGALLPLAPVCCQTPTSSRERLPFAWELRFECTRAPGRLGFGLPVRVRLP</sequence>
<dbReference type="EMBL" id="JAWRVI010000007">
    <property type="protein sequence ID" value="KAK4092939.1"/>
    <property type="molecule type" value="Genomic_DNA"/>
</dbReference>
<evidence type="ECO:0000256" key="1">
    <source>
        <dbReference type="SAM" id="MobiDB-lite"/>
    </source>
</evidence>
<evidence type="ECO:0000313" key="3">
    <source>
        <dbReference type="Proteomes" id="UP001287286"/>
    </source>
</evidence>
<name>A0ABR0C989_PURLI</name>
<gene>
    <name evidence="2" type="ORF">Purlil1_2864</name>
</gene>
<protein>
    <submittedName>
        <fullName evidence="2">Uncharacterized protein</fullName>
    </submittedName>
</protein>
<dbReference type="Proteomes" id="UP001287286">
    <property type="component" value="Unassembled WGS sequence"/>
</dbReference>
<evidence type="ECO:0000313" key="2">
    <source>
        <dbReference type="EMBL" id="KAK4092939.1"/>
    </source>
</evidence>
<keyword evidence="3" id="KW-1185">Reference proteome</keyword>
<comment type="caution">
    <text evidence="2">The sequence shown here is derived from an EMBL/GenBank/DDBJ whole genome shotgun (WGS) entry which is preliminary data.</text>
</comment>
<reference evidence="2 3" key="1">
    <citation type="journal article" date="2024" name="Microbiol. Resour. Announc.">
        <title>Genome annotations for the ascomycete fungi Trichoderma harzianum, Trichoderma aggressivum, and Purpureocillium lilacinum.</title>
        <authorList>
            <person name="Beijen E.P.W."/>
            <person name="Ohm R.A."/>
        </authorList>
    </citation>
    <scope>NUCLEOTIDE SEQUENCE [LARGE SCALE GENOMIC DNA]</scope>
    <source>
        <strain evidence="2 3">CBS 150709</strain>
    </source>
</reference>
<feature type="region of interest" description="Disordered" evidence="1">
    <location>
        <begin position="1"/>
        <end position="72"/>
    </location>
</feature>
<accession>A0ABR0C989</accession>